<evidence type="ECO:0000259" key="1">
    <source>
        <dbReference type="Pfam" id="PF03235"/>
    </source>
</evidence>
<dbReference type="InterPro" id="IPR004919">
    <property type="entry name" value="GmrSD_N"/>
</dbReference>
<proteinExistence type="predicted"/>
<dbReference type="EMBL" id="AP021936">
    <property type="protein sequence ID" value="BBQ50234.1"/>
    <property type="molecule type" value="Genomic_DNA"/>
</dbReference>
<protein>
    <recommendedName>
        <fullName evidence="1">GmrSD restriction endonucleases N-terminal domain-containing protein</fullName>
    </recommendedName>
</protein>
<dbReference type="AlphaFoldDB" id="A0A6S4UUJ9"/>
<accession>A0A6S4UUJ9</accession>
<dbReference type="Pfam" id="PF03235">
    <property type="entry name" value="GmrSD_N"/>
    <property type="match status" value="1"/>
</dbReference>
<reference evidence="2 3" key="1">
    <citation type="submission" date="2019-12" db="EMBL/GenBank/DDBJ databases">
        <title>complete genome sequences of Acinetobacter pittii str. WP2-W18-ESBL-11 isolated from wastewater treatment plant effluent.</title>
        <authorList>
            <person name="Sekizuka T."/>
            <person name="Itokawa K."/>
            <person name="Yatsu K."/>
            <person name="Inamine Y."/>
            <person name="Kuroda M."/>
        </authorList>
    </citation>
    <scope>NUCLEOTIDE SEQUENCE [LARGE SCALE GENOMIC DNA]</scope>
    <source>
        <strain evidence="2 3">WP2-W18-ESBL-11</strain>
    </source>
</reference>
<organism evidence="2 3">
    <name type="scientific">Acinetobacter pittii</name>
    <name type="common">Acinetobacter genomosp. 3</name>
    <dbReference type="NCBI Taxonomy" id="48296"/>
    <lineage>
        <taxon>Bacteria</taxon>
        <taxon>Pseudomonadati</taxon>
        <taxon>Pseudomonadota</taxon>
        <taxon>Gammaproteobacteria</taxon>
        <taxon>Moraxellales</taxon>
        <taxon>Moraxellaceae</taxon>
        <taxon>Acinetobacter</taxon>
        <taxon>Acinetobacter calcoaceticus/baumannii complex</taxon>
    </lineage>
</organism>
<dbReference type="PANTHER" id="PTHR37292">
    <property type="entry name" value="VNG6097C"/>
    <property type="match status" value="1"/>
</dbReference>
<evidence type="ECO:0000313" key="2">
    <source>
        <dbReference type="EMBL" id="BBQ50234.1"/>
    </source>
</evidence>
<dbReference type="PANTHER" id="PTHR37292:SF2">
    <property type="entry name" value="DUF262 DOMAIN-CONTAINING PROTEIN"/>
    <property type="match status" value="1"/>
</dbReference>
<dbReference type="Proteomes" id="UP000515758">
    <property type="component" value="Chromosome"/>
</dbReference>
<sequence>MKNKEYSYSEPSIRFIEQILSDIRNGDLLPPKFQRPFIWSNERKIELLNSIRDGIPIGSIMVWRTKDSEVAIYDVLGRFKLNNSNRNLRKEYILDGLQRLSTLFSALNKPDVESLDSEGGLQDYVYFYYNIISKDFFVEKQYFICNEFQMPLNILLDSIGLIKFQRNISKVLSDQSLIEEIVDDLDQLASKFRNYKIPVISIATDDLNLVTETFRKINSQGQVIEDEDMLHALTWSTNYDFNDTISYLRIKHLQSCNWGFIDNDIILKTIKLNLNQNIYKTNAVSLGKAIQKDKEIVEISIYNIKDAIVFCDDVLEIPSVLFLPYTLQLVAIAHLFGQLKLEGKSLTYTRVKIIKSWFWFTSYTEAFSGMSDNDFKKSISELVFSVVNEDVFWSNHKIKYEEFNGKFSYNFRSVKSKRSILNLARLQNEFGKRYLKRSATSLLNEYGKESIRNIFNIGEVLVDPYSGSNIHKTFANKVILSPNEFNGDFREEFFSLNSTHSFIDGFNFSEDATFDFAPLLDSNPFLEKRQEYLQLKESEFSNKTAGWFWENNIFKY</sequence>
<dbReference type="RefSeq" id="WP_068550978.1">
    <property type="nucleotide sequence ID" value="NZ_AP021936.1"/>
</dbReference>
<gene>
    <name evidence="2" type="ORF">WP2W18E11_32320</name>
</gene>
<feature type="domain" description="GmrSD restriction endonucleases N-terminal" evidence="1">
    <location>
        <begin position="16"/>
        <end position="233"/>
    </location>
</feature>
<name>A0A6S4UUJ9_ACIPI</name>
<evidence type="ECO:0000313" key="3">
    <source>
        <dbReference type="Proteomes" id="UP000515758"/>
    </source>
</evidence>